<evidence type="ECO:0000256" key="3">
    <source>
        <dbReference type="SAM" id="MobiDB-lite"/>
    </source>
</evidence>
<dbReference type="AlphaFoldDB" id="A0AAJ0FZY4"/>
<feature type="region of interest" description="Disordered" evidence="3">
    <location>
        <begin position="1"/>
        <end position="20"/>
    </location>
</feature>
<comment type="caution">
    <text evidence="5">The sequence shown here is derived from an EMBL/GenBank/DDBJ whole genome shotgun (WGS) entry which is preliminary data.</text>
</comment>
<sequence>MASEDVRMSSPELSEDDSSIEDMGDAYEHSLDFLFTSLEAAITDAIGHDASGWANNNVQTALQLHDMLVTLRHWEDDIKNVNSKVLQRVEIDDADLSETIRSFLVEITRDFRKLQNFYRSTHGTKDKAVNTEVETALLERMTTSIRCLIMQAEPLRVFLDASERTGMSGKVHRASLAWQKTQQIPTKVKAEDGIEVKAEFESIMRGPAPLELSDDATEETRSDPVGTGKRREILDRVNKSPSRDRNFAKIYPEGREEKHMVPIDRSVKHGMRIAVAGGGGLGYLLALQLSQAAVAYNVVVLSRSERPEFQPLDAQLHLVDYSDEHSLTFALQGVDLVISTISGTEQVSLINAAGRARVRHFVPSEYEGPLSKRPLHDDPLDRGSAAAIVLLNHWESTSRMRYTVFTCGIFMERFHPYGLGYLNIGYGSGVSAAGDYLLDINGNTAEYGALNSKGHIVRICLTSVYDLVRFIVAAIDLGPGNWPHEFTMRGDRMSVEEVVRTCSRVRNVPFNHYLRTAAELQSYLTYYDQSGDGKKAAYYQRLVATANGRYDFSVASLNGALEKQSPGGFQPMTFFRWLAYIGQSL</sequence>
<protein>
    <recommendedName>
        <fullName evidence="4">NmrA-like domain-containing protein</fullName>
    </recommendedName>
</protein>
<dbReference type="InterPro" id="IPR008030">
    <property type="entry name" value="NmrA-like"/>
</dbReference>
<feature type="domain" description="NmrA-like" evidence="4">
    <location>
        <begin position="273"/>
        <end position="366"/>
    </location>
</feature>
<dbReference type="GO" id="GO:0016491">
    <property type="term" value="F:oxidoreductase activity"/>
    <property type="evidence" value="ECO:0007669"/>
    <property type="project" value="UniProtKB-KW"/>
</dbReference>
<dbReference type="PANTHER" id="PTHR47706">
    <property type="entry name" value="NMRA-LIKE FAMILY PROTEIN"/>
    <property type="match status" value="1"/>
</dbReference>
<reference evidence="5" key="1">
    <citation type="submission" date="2023-06" db="EMBL/GenBank/DDBJ databases">
        <title>Conoideocrella luteorostrata (Hypocreales: Clavicipitaceae), a potential biocontrol fungus for elongate hemlock scale in United States Christmas tree production areas.</title>
        <authorList>
            <person name="Barrett H."/>
            <person name="Lovett B."/>
            <person name="Macias A.M."/>
            <person name="Stajich J.E."/>
            <person name="Kasson M.T."/>
        </authorList>
    </citation>
    <scope>NUCLEOTIDE SEQUENCE</scope>
    <source>
        <strain evidence="5">ARSEF 14590</strain>
    </source>
</reference>
<dbReference type="PANTHER" id="PTHR47706:SF5">
    <property type="entry name" value="ISOFLAVONE REDUCTASE"/>
    <property type="match status" value="1"/>
</dbReference>
<accession>A0AAJ0FZY4</accession>
<evidence type="ECO:0000256" key="1">
    <source>
        <dbReference type="ARBA" id="ARBA00022857"/>
    </source>
</evidence>
<evidence type="ECO:0000259" key="4">
    <source>
        <dbReference type="Pfam" id="PF05368"/>
    </source>
</evidence>
<keyword evidence="6" id="KW-1185">Reference proteome</keyword>
<dbReference type="InterPro" id="IPR051609">
    <property type="entry name" value="NmrA/Isoflavone_reductase-like"/>
</dbReference>
<evidence type="ECO:0000313" key="5">
    <source>
        <dbReference type="EMBL" id="KAK2603567.1"/>
    </source>
</evidence>
<proteinExistence type="predicted"/>
<evidence type="ECO:0000256" key="2">
    <source>
        <dbReference type="ARBA" id="ARBA00023002"/>
    </source>
</evidence>
<keyword evidence="2" id="KW-0560">Oxidoreductase</keyword>
<keyword evidence="1" id="KW-0521">NADP</keyword>
<evidence type="ECO:0000313" key="6">
    <source>
        <dbReference type="Proteomes" id="UP001251528"/>
    </source>
</evidence>
<gene>
    <name evidence="5" type="ORF">QQS21_004247</name>
</gene>
<dbReference type="Pfam" id="PF05368">
    <property type="entry name" value="NmrA"/>
    <property type="match status" value="1"/>
</dbReference>
<dbReference type="EMBL" id="JASWJB010000061">
    <property type="protein sequence ID" value="KAK2603567.1"/>
    <property type="molecule type" value="Genomic_DNA"/>
</dbReference>
<organism evidence="5 6">
    <name type="scientific">Conoideocrella luteorostrata</name>
    <dbReference type="NCBI Taxonomy" id="1105319"/>
    <lineage>
        <taxon>Eukaryota</taxon>
        <taxon>Fungi</taxon>
        <taxon>Dikarya</taxon>
        <taxon>Ascomycota</taxon>
        <taxon>Pezizomycotina</taxon>
        <taxon>Sordariomycetes</taxon>
        <taxon>Hypocreomycetidae</taxon>
        <taxon>Hypocreales</taxon>
        <taxon>Clavicipitaceae</taxon>
        <taxon>Conoideocrella</taxon>
    </lineage>
</organism>
<dbReference type="InterPro" id="IPR036291">
    <property type="entry name" value="NAD(P)-bd_dom_sf"/>
</dbReference>
<dbReference type="Gene3D" id="3.40.50.720">
    <property type="entry name" value="NAD(P)-binding Rossmann-like Domain"/>
    <property type="match status" value="1"/>
</dbReference>
<dbReference type="SUPFAM" id="SSF51735">
    <property type="entry name" value="NAD(P)-binding Rossmann-fold domains"/>
    <property type="match status" value="1"/>
</dbReference>
<dbReference type="Proteomes" id="UP001251528">
    <property type="component" value="Unassembled WGS sequence"/>
</dbReference>
<feature type="region of interest" description="Disordered" evidence="3">
    <location>
        <begin position="208"/>
        <end position="227"/>
    </location>
</feature>
<name>A0AAJ0FZY4_9HYPO</name>